<protein>
    <recommendedName>
        <fullName evidence="4">dihydropteroate synthase</fullName>
        <ecNumber evidence="4">2.5.1.15</ecNumber>
    </recommendedName>
</protein>
<dbReference type="EMBL" id="CP003362">
    <property type="protein sequence ID" value="AGB50476.1"/>
    <property type="molecule type" value="Genomic_DNA"/>
</dbReference>
<dbReference type="InterPro" id="IPR000489">
    <property type="entry name" value="Pterin-binding_dom"/>
</dbReference>
<dbReference type="InterPro" id="IPR006390">
    <property type="entry name" value="DHP_synth_dom"/>
</dbReference>
<comment type="cofactor">
    <cofactor evidence="2">
        <name>Mg(2+)</name>
        <dbReference type="ChEBI" id="CHEBI:18420"/>
    </cofactor>
</comment>
<dbReference type="Proteomes" id="UP000010866">
    <property type="component" value="Chromosome"/>
</dbReference>
<keyword evidence="7" id="KW-0460">Magnesium</keyword>
<evidence type="ECO:0000313" key="11">
    <source>
        <dbReference type="Proteomes" id="UP000010866"/>
    </source>
</evidence>
<gene>
    <name evidence="10" type="ordered locus">Metho_2319</name>
</gene>
<evidence type="ECO:0000256" key="8">
    <source>
        <dbReference type="ARBA" id="ARBA00022909"/>
    </source>
</evidence>
<dbReference type="RefSeq" id="WP_015325641.1">
    <property type="nucleotide sequence ID" value="NC_019977.1"/>
</dbReference>
<dbReference type="PANTHER" id="PTHR20941:SF1">
    <property type="entry name" value="FOLIC ACID SYNTHESIS PROTEIN FOL1"/>
    <property type="match status" value="1"/>
</dbReference>
<dbReference type="PROSITE" id="PS50972">
    <property type="entry name" value="PTERIN_BINDING"/>
    <property type="match status" value="1"/>
</dbReference>
<dbReference type="STRING" id="867904.Metho_2319"/>
<proteinExistence type="predicted"/>
<feature type="domain" description="Pterin-binding" evidence="9">
    <location>
        <begin position="18"/>
        <end position="267"/>
    </location>
</feature>
<dbReference type="GO" id="GO:0046656">
    <property type="term" value="P:folic acid biosynthetic process"/>
    <property type="evidence" value="ECO:0007669"/>
    <property type="project" value="UniProtKB-KW"/>
</dbReference>
<dbReference type="PANTHER" id="PTHR20941">
    <property type="entry name" value="FOLATE SYNTHESIS PROTEINS"/>
    <property type="match status" value="1"/>
</dbReference>
<evidence type="ECO:0000256" key="4">
    <source>
        <dbReference type="ARBA" id="ARBA00012458"/>
    </source>
</evidence>
<reference evidence="11" key="1">
    <citation type="submission" date="2012-02" db="EMBL/GenBank/DDBJ databases">
        <title>Complete sequence of chromosome of Methanomethylovorans hollandica DSM 15978.</title>
        <authorList>
            <person name="Lucas S."/>
            <person name="Copeland A."/>
            <person name="Lapidus A."/>
            <person name="Glavina del Rio T."/>
            <person name="Dalin E."/>
            <person name="Tice H."/>
            <person name="Bruce D."/>
            <person name="Goodwin L."/>
            <person name="Pitluck S."/>
            <person name="Peters L."/>
            <person name="Mikhailova N."/>
            <person name="Held B."/>
            <person name="Kyrpides N."/>
            <person name="Mavromatis K."/>
            <person name="Ivanova N."/>
            <person name="Brettin T."/>
            <person name="Detter J.C."/>
            <person name="Han C."/>
            <person name="Larimer F."/>
            <person name="Land M."/>
            <person name="Hauser L."/>
            <person name="Markowitz V."/>
            <person name="Cheng J.-F."/>
            <person name="Hugenholtz P."/>
            <person name="Woyke T."/>
            <person name="Wu D."/>
            <person name="Spring S."/>
            <person name="Schroeder M."/>
            <person name="Brambilla E."/>
            <person name="Klenk H.-P."/>
            <person name="Eisen J.A."/>
        </authorList>
    </citation>
    <scope>NUCLEOTIDE SEQUENCE [LARGE SCALE GENOMIC DNA]</scope>
    <source>
        <strain evidence="11">DSM 15978 / NBRC 107637 / DMS1</strain>
    </source>
</reference>
<dbReference type="SUPFAM" id="SSF51717">
    <property type="entry name" value="Dihydropteroate synthetase-like"/>
    <property type="match status" value="1"/>
</dbReference>
<dbReference type="GeneID" id="14408397"/>
<dbReference type="KEGG" id="mhz:Metho_2319"/>
<organism evidence="10 11">
    <name type="scientific">Methanomethylovorans hollandica (strain DSM 15978 / NBRC 107637 / DMS1)</name>
    <dbReference type="NCBI Taxonomy" id="867904"/>
    <lineage>
        <taxon>Archaea</taxon>
        <taxon>Methanobacteriati</taxon>
        <taxon>Methanobacteriota</taxon>
        <taxon>Stenosarchaea group</taxon>
        <taxon>Methanomicrobia</taxon>
        <taxon>Methanosarcinales</taxon>
        <taxon>Methanosarcinaceae</taxon>
        <taxon>Methanomethylovorans</taxon>
    </lineage>
</organism>
<comment type="pathway">
    <text evidence="3">Cofactor biosynthesis; tetrahydrofolate biosynthesis; 7,8-dihydrofolate from 2-amino-4-hydroxy-6-hydroxymethyl-7,8-dihydropteridine diphosphate and 4-aminobenzoate: step 1/2.</text>
</comment>
<dbReference type="EC" id="2.5.1.15" evidence="4"/>
<keyword evidence="8" id="KW-0289">Folate biosynthesis</keyword>
<dbReference type="GO" id="GO:0004156">
    <property type="term" value="F:dihydropteroate synthase activity"/>
    <property type="evidence" value="ECO:0007669"/>
    <property type="project" value="UniProtKB-EC"/>
</dbReference>
<evidence type="ECO:0000256" key="7">
    <source>
        <dbReference type="ARBA" id="ARBA00022842"/>
    </source>
</evidence>
<dbReference type="NCBIfam" id="TIGR01496">
    <property type="entry name" value="DHPS"/>
    <property type="match status" value="1"/>
</dbReference>
<keyword evidence="11" id="KW-1185">Reference proteome</keyword>
<dbReference type="GO" id="GO:0046654">
    <property type="term" value="P:tetrahydrofolate biosynthetic process"/>
    <property type="evidence" value="ECO:0007669"/>
    <property type="project" value="TreeGrafter"/>
</dbReference>
<name>L0KZD9_METHD</name>
<evidence type="ECO:0000256" key="3">
    <source>
        <dbReference type="ARBA" id="ARBA00004763"/>
    </source>
</evidence>
<evidence type="ECO:0000256" key="5">
    <source>
        <dbReference type="ARBA" id="ARBA00022679"/>
    </source>
</evidence>
<evidence type="ECO:0000256" key="6">
    <source>
        <dbReference type="ARBA" id="ARBA00022723"/>
    </source>
</evidence>
<dbReference type="GO" id="GO:0046872">
    <property type="term" value="F:metal ion binding"/>
    <property type="evidence" value="ECO:0007669"/>
    <property type="project" value="UniProtKB-KW"/>
</dbReference>
<evidence type="ECO:0000313" key="10">
    <source>
        <dbReference type="EMBL" id="AGB50476.1"/>
    </source>
</evidence>
<keyword evidence="6" id="KW-0479">Metal-binding</keyword>
<dbReference type="Gene3D" id="3.20.20.20">
    <property type="entry name" value="Dihydropteroate synthase-like"/>
    <property type="match status" value="1"/>
</dbReference>
<evidence type="ECO:0000259" key="9">
    <source>
        <dbReference type="PROSITE" id="PS50972"/>
    </source>
</evidence>
<evidence type="ECO:0000256" key="2">
    <source>
        <dbReference type="ARBA" id="ARBA00001946"/>
    </source>
</evidence>
<dbReference type="InterPro" id="IPR011005">
    <property type="entry name" value="Dihydropteroate_synth-like_sf"/>
</dbReference>
<dbReference type="Pfam" id="PF00809">
    <property type="entry name" value="Pterin_bind"/>
    <property type="match status" value="1"/>
</dbReference>
<dbReference type="HOGENOM" id="CLU_008023_3_0_2"/>
<dbReference type="OrthoDB" id="371861at2157"/>
<keyword evidence="5" id="KW-0808">Transferase</keyword>
<comment type="catalytic activity">
    <reaction evidence="1">
        <text>(7,8-dihydropterin-6-yl)methyl diphosphate + 4-aminobenzoate = 7,8-dihydropteroate + diphosphate</text>
        <dbReference type="Rhea" id="RHEA:19949"/>
        <dbReference type="ChEBI" id="CHEBI:17836"/>
        <dbReference type="ChEBI" id="CHEBI:17839"/>
        <dbReference type="ChEBI" id="CHEBI:33019"/>
        <dbReference type="ChEBI" id="CHEBI:72950"/>
        <dbReference type="EC" id="2.5.1.15"/>
    </reaction>
</comment>
<dbReference type="InterPro" id="IPR045031">
    <property type="entry name" value="DHP_synth-like"/>
</dbReference>
<accession>L0KZD9</accession>
<evidence type="ECO:0000256" key="1">
    <source>
        <dbReference type="ARBA" id="ARBA00000012"/>
    </source>
</evidence>
<dbReference type="AlphaFoldDB" id="L0KZD9"/>
<sequence>MFVDADICGLKVGDEHPVRIMGVLNLSQESFYRSSVVNIDSILEKAQAMVDSGATILDIGARSTWLLAKPVISREEELQRLVPALAILKDNVDALISVDTMFADIAEKALELGADMINDVSGFKADERMLDVLVESGCPAVVMATERIPGDPIGMNAIMDSLSGIIRQAHEKGMDTSKLVLDPAIGRWMPEKGPIYDFETMDQFERLKVFQKPLLAAISRKSCIDAVLHRPADERLYGTLAATAIVVHKGAHIIRTHDVPQTMDVVQVAAAMRSRQPVVKENGFEVSVLDIKNPEDAVRSMKEMGVTGTGAQIMKKKSISRVLKISNITTTEALIIKQEILARGGDAALERDAVSHETEGTDILIMGTILQLEKLAKKLECQARDLPVISRIIQDTLQLDDNVEYRYLREL</sequence>